<keyword evidence="1" id="KW-0812">Transmembrane</keyword>
<feature type="transmembrane region" description="Helical" evidence="1">
    <location>
        <begin position="73"/>
        <end position="97"/>
    </location>
</feature>
<dbReference type="EMBL" id="JAKLTR010000012">
    <property type="protein sequence ID" value="MCG2616248.1"/>
    <property type="molecule type" value="Genomic_DNA"/>
</dbReference>
<keyword evidence="1" id="KW-0472">Membrane</keyword>
<comment type="caution">
    <text evidence="3">The sequence shown here is derived from an EMBL/GenBank/DDBJ whole genome shotgun (WGS) entry which is preliminary data.</text>
</comment>
<keyword evidence="1" id="KW-1133">Transmembrane helix</keyword>
<protein>
    <submittedName>
        <fullName evidence="3">Histidine kinase</fullName>
    </submittedName>
</protein>
<evidence type="ECO:0000256" key="1">
    <source>
        <dbReference type="SAM" id="Phobius"/>
    </source>
</evidence>
<name>A0ABS9KV89_9BACT</name>
<sequence>MFTHKYRYLFIALLSAYAYINTVLCEVYRYFNIRVAWYDALMTIILITLLSWEGNRLAERKIRKRFPPDQQRIRFLLLFFTTGIIISCVAASLVVGINGAWKYRYSWSELEMPLKLNLIYAGLINLFFHLLNTILFFFREYRMKSLEAEELKRISAQAQLQAVKTQVNPHFLFNNLNVLSGMVIKDNPKANRFIEEFSKVYRYILNSQDKELVELDQELAFIKPYVYLLQERYPDGLKVDIGIPEKYHSSYIIPVALQMLIENAIKHNVISRSNPLCIEVKANGSGMLTVRNNRQPRHSVEQSNRIGLTNIAKRYELVCGRQIEIQITPEVFEVSVPLLNVN</sequence>
<dbReference type="RefSeq" id="WP_237874785.1">
    <property type="nucleotide sequence ID" value="NZ_JAKLTR010000012.1"/>
</dbReference>
<dbReference type="PANTHER" id="PTHR34220">
    <property type="entry name" value="SENSOR HISTIDINE KINASE YPDA"/>
    <property type="match status" value="1"/>
</dbReference>
<evidence type="ECO:0000259" key="2">
    <source>
        <dbReference type="Pfam" id="PF06580"/>
    </source>
</evidence>
<accession>A0ABS9KV89</accession>
<keyword evidence="3" id="KW-0808">Transferase</keyword>
<dbReference type="InterPro" id="IPR010559">
    <property type="entry name" value="Sig_transdc_His_kin_internal"/>
</dbReference>
<dbReference type="PANTHER" id="PTHR34220:SF7">
    <property type="entry name" value="SENSOR HISTIDINE KINASE YPDA"/>
    <property type="match status" value="1"/>
</dbReference>
<proteinExistence type="predicted"/>
<feature type="transmembrane region" description="Helical" evidence="1">
    <location>
        <begin position="35"/>
        <end position="52"/>
    </location>
</feature>
<feature type="transmembrane region" description="Helical" evidence="1">
    <location>
        <begin position="117"/>
        <end position="138"/>
    </location>
</feature>
<feature type="domain" description="Signal transduction histidine kinase internal region" evidence="2">
    <location>
        <begin position="158"/>
        <end position="235"/>
    </location>
</feature>
<keyword evidence="3" id="KW-0418">Kinase</keyword>
<dbReference type="Proteomes" id="UP001165367">
    <property type="component" value="Unassembled WGS sequence"/>
</dbReference>
<reference evidence="3" key="1">
    <citation type="submission" date="2022-01" db="EMBL/GenBank/DDBJ databases">
        <authorList>
            <person name="Jo J.-H."/>
            <person name="Im W.-T."/>
        </authorList>
    </citation>
    <scope>NUCLEOTIDE SEQUENCE</scope>
    <source>
        <strain evidence="3">NA20</strain>
    </source>
</reference>
<evidence type="ECO:0000313" key="3">
    <source>
        <dbReference type="EMBL" id="MCG2616248.1"/>
    </source>
</evidence>
<dbReference type="GO" id="GO:0016301">
    <property type="term" value="F:kinase activity"/>
    <property type="evidence" value="ECO:0007669"/>
    <property type="project" value="UniProtKB-KW"/>
</dbReference>
<gene>
    <name evidence="3" type="ORF">LZZ85_18260</name>
</gene>
<dbReference type="InterPro" id="IPR050640">
    <property type="entry name" value="Bact_2-comp_sensor_kinase"/>
</dbReference>
<dbReference type="Pfam" id="PF06580">
    <property type="entry name" value="His_kinase"/>
    <property type="match status" value="1"/>
</dbReference>
<evidence type="ECO:0000313" key="4">
    <source>
        <dbReference type="Proteomes" id="UP001165367"/>
    </source>
</evidence>
<organism evidence="3 4">
    <name type="scientific">Terrimonas ginsenosidimutans</name>
    <dbReference type="NCBI Taxonomy" id="2908004"/>
    <lineage>
        <taxon>Bacteria</taxon>
        <taxon>Pseudomonadati</taxon>
        <taxon>Bacteroidota</taxon>
        <taxon>Chitinophagia</taxon>
        <taxon>Chitinophagales</taxon>
        <taxon>Chitinophagaceae</taxon>
        <taxon>Terrimonas</taxon>
    </lineage>
</organism>
<keyword evidence="4" id="KW-1185">Reference proteome</keyword>